<dbReference type="EMBL" id="CAFBMK010000400">
    <property type="protein sequence ID" value="CAB4955872.1"/>
    <property type="molecule type" value="Genomic_DNA"/>
</dbReference>
<reference evidence="1" key="1">
    <citation type="submission" date="2020-05" db="EMBL/GenBank/DDBJ databases">
        <authorList>
            <person name="Chiriac C."/>
            <person name="Salcher M."/>
            <person name="Ghai R."/>
            <person name="Kavagutti S V."/>
        </authorList>
    </citation>
    <scope>NUCLEOTIDE SEQUENCE</scope>
</reference>
<name>A0A6J7KNN2_9ZZZZ</name>
<evidence type="ECO:0000313" key="1">
    <source>
        <dbReference type="EMBL" id="CAB4955872.1"/>
    </source>
</evidence>
<sequence>MSPTRRNHGPSVLAAALAVAAAASLAGAASAAPSVWTQQVPFGFGEPTIATGTSLSARGTYAGDFAPTAIVDSGRVWWVSGESGPSFTAVSRSLSGGPVRRVRLDVAKLAAPETTGRPFGALVLTGGLAVSGGRVVVAGRWITVPSRFESTESGGGVMAIFDGATGAVLGQRAVPTLPNGGDASTLLPYAPATARLTPAPNAPSTTWSLTDAVSGDPIPAGGEQAAGRYILGFTTDALRWSVGDGTAVVSDRHTGAELYRTDARAITRTAGARGKNSVAVTLQPSGALRVRITASRGLRPVTVGPKGAVRAAGRFQRYARVAITLPGEHRTFVALVGNTKANDARRRCTAVWMTNPSGTRGRNLTMPRARYGRQGAPTFWDDRTAVWSLSVAGRNANVEDSARVRVERRLATLTLRKNSTPACSSGG</sequence>
<organism evidence="1">
    <name type="scientific">freshwater metagenome</name>
    <dbReference type="NCBI Taxonomy" id="449393"/>
    <lineage>
        <taxon>unclassified sequences</taxon>
        <taxon>metagenomes</taxon>
        <taxon>ecological metagenomes</taxon>
    </lineage>
</organism>
<dbReference type="PROSITE" id="PS51318">
    <property type="entry name" value="TAT"/>
    <property type="match status" value="1"/>
</dbReference>
<proteinExistence type="predicted"/>
<accession>A0A6J7KNN2</accession>
<gene>
    <name evidence="1" type="ORF">UFOPK3564_03757</name>
</gene>
<dbReference type="InterPro" id="IPR006311">
    <property type="entry name" value="TAT_signal"/>
</dbReference>
<dbReference type="AlphaFoldDB" id="A0A6J7KNN2"/>
<protein>
    <submittedName>
        <fullName evidence="1">Unannotated protein</fullName>
    </submittedName>
</protein>